<comment type="subcellular location">
    <subcellularLocation>
        <location evidence="2">Cell membrane</location>
    </subcellularLocation>
</comment>
<dbReference type="OrthoDB" id="9786919at2"/>
<dbReference type="Gene3D" id="1.10.287.130">
    <property type="match status" value="1"/>
</dbReference>
<evidence type="ECO:0000259" key="12">
    <source>
        <dbReference type="PROSITE" id="PS50109"/>
    </source>
</evidence>
<reference evidence="14 15" key="1">
    <citation type="submission" date="2019-03" db="EMBL/GenBank/DDBJ databases">
        <title>Sequencing the genomes of 1000 actinobacteria strains.</title>
        <authorList>
            <person name="Klenk H.-P."/>
        </authorList>
    </citation>
    <scope>NUCLEOTIDE SEQUENCE [LARGE SCALE GENOMIC DNA]</scope>
    <source>
        <strain evidence="14 15">DSM 18936</strain>
    </source>
</reference>
<dbReference type="SMART" id="SM00304">
    <property type="entry name" value="HAMP"/>
    <property type="match status" value="1"/>
</dbReference>
<dbReference type="FunFam" id="1.10.287.130:FF:000001">
    <property type="entry name" value="Two-component sensor histidine kinase"/>
    <property type="match status" value="1"/>
</dbReference>
<dbReference type="PANTHER" id="PTHR45436:SF5">
    <property type="entry name" value="SENSOR HISTIDINE KINASE TRCS"/>
    <property type="match status" value="1"/>
</dbReference>
<dbReference type="InterPro" id="IPR005467">
    <property type="entry name" value="His_kinase_dom"/>
</dbReference>
<evidence type="ECO:0000256" key="9">
    <source>
        <dbReference type="ARBA" id="ARBA00023012"/>
    </source>
</evidence>
<dbReference type="InterPro" id="IPR003661">
    <property type="entry name" value="HisK_dim/P_dom"/>
</dbReference>
<evidence type="ECO:0000256" key="10">
    <source>
        <dbReference type="ARBA" id="ARBA00023136"/>
    </source>
</evidence>
<dbReference type="InterPro" id="IPR050428">
    <property type="entry name" value="TCS_sensor_his_kinase"/>
</dbReference>
<dbReference type="Pfam" id="PF02518">
    <property type="entry name" value="HATPase_c"/>
    <property type="match status" value="1"/>
</dbReference>
<dbReference type="CDD" id="cd06225">
    <property type="entry name" value="HAMP"/>
    <property type="match status" value="1"/>
</dbReference>
<dbReference type="CDD" id="cd00082">
    <property type="entry name" value="HisKA"/>
    <property type="match status" value="1"/>
</dbReference>
<evidence type="ECO:0000256" key="3">
    <source>
        <dbReference type="ARBA" id="ARBA00012438"/>
    </source>
</evidence>
<evidence type="ECO:0000256" key="2">
    <source>
        <dbReference type="ARBA" id="ARBA00004236"/>
    </source>
</evidence>
<comment type="catalytic activity">
    <reaction evidence="1">
        <text>ATP + protein L-histidine = ADP + protein N-phospho-L-histidine.</text>
        <dbReference type="EC" id="2.7.13.3"/>
    </reaction>
</comment>
<keyword evidence="5" id="KW-0808">Transferase</keyword>
<dbReference type="Gene3D" id="3.30.565.10">
    <property type="entry name" value="Histidine kinase-like ATPase, C-terminal domain"/>
    <property type="match status" value="1"/>
</dbReference>
<dbReference type="EC" id="2.7.13.3" evidence="3"/>
<evidence type="ECO:0000256" key="4">
    <source>
        <dbReference type="ARBA" id="ARBA00022553"/>
    </source>
</evidence>
<sequence length="482" mass="52041">MTEEAGAAPSRWWSSIRIRIVVGYVVLLAAALAISILLTRQVLMGRLANEVDQALTQEVEELRKLAEGDDPVTGEPFGTDVEAIFDTFLRRNVPATDEAFFTLVGGQGFLSSFDAPRAVWNDPDLAAEWAAVTAPSRNTVSTDVGEMRYLAVPLGSAGDVSGVFVVAHFTDDDRDEILVVVRVLTVAGLVVLVASALLAWTLSGRVLRPVRELTATARRISETDLSQRIEVTGHDELAQLGTTFNEMVDRLEAGFDQQRQFLDDVAHELRTPITIVQGNVDLLGDDPTERAAGIETINDELDRMNRYVTDLLVLAKAETGEFLRFEPVDVGELATTLDDRVRTLGEREWALVGNPAPGSVALLADRARLVQAVLNLASNAVQHTRAGDSITLGVDTTADAVRIWVLDSGPGIDPDVVDQLFERRFRGAASRAHRSEGMGIGLSIVDAIARGHGGHAEAANDPAGGARFTIELPLDPIAEEFP</sequence>
<dbReference type="InterPro" id="IPR003660">
    <property type="entry name" value="HAMP_dom"/>
</dbReference>
<dbReference type="SMART" id="SM00387">
    <property type="entry name" value="HATPase_c"/>
    <property type="match status" value="1"/>
</dbReference>
<gene>
    <name evidence="14" type="ORF">BDK89_1374</name>
</gene>
<keyword evidence="9" id="KW-0902">Two-component regulatory system</keyword>
<evidence type="ECO:0000256" key="7">
    <source>
        <dbReference type="ARBA" id="ARBA00022777"/>
    </source>
</evidence>
<evidence type="ECO:0000256" key="5">
    <source>
        <dbReference type="ARBA" id="ARBA00022679"/>
    </source>
</evidence>
<dbReference type="GO" id="GO:0005886">
    <property type="term" value="C:plasma membrane"/>
    <property type="evidence" value="ECO:0007669"/>
    <property type="project" value="UniProtKB-SubCell"/>
</dbReference>
<keyword evidence="6 11" id="KW-0812">Transmembrane</keyword>
<comment type="caution">
    <text evidence="14">The sequence shown here is derived from an EMBL/GenBank/DDBJ whole genome shotgun (WGS) entry which is preliminary data.</text>
</comment>
<dbReference type="InterPro" id="IPR003594">
    <property type="entry name" value="HATPase_dom"/>
</dbReference>
<proteinExistence type="predicted"/>
<feature type="domain" description="Histidine kinase" evidence="12">
    <location>
        <begin position="264"/>
        <end position="476"/>
    </location>
</feature>
<dbReference type="PRINTS" id="PR00344">
    <property type="entry name" value="BCTRLSENSOR"/>
</dbReference>
<protein>
    <recommendedName>
        <fullName evidence="3">histidine kinase</fullName>
        <ecNumber evidence="3">2.7.13.3</ecNumber>
    </recommendedName>
</protein>
<dbReference type="SMART" id="SM00388">
    <property type="entry name" value="HisKA"/>
    <property type="match status" value="1"/>
</dbReference>
<dbReference type="RefSeq" id="WP_133868221.1">
    <property type="nucleotide sequence ID" value="NZ_SOAU01000001.1"/>
</dbReference>
<dbReference type="InterPro" id="IPR004358">
    <property type="entry name" value="Sig_transdc_His_kin-like_C"/>
</dbReference>
<keyword evidence="10 11" id="KW-0472">Membrane</keyword>
<dbReference type="Proteomes" id="UP000294558">
    <property type="component" value="Unassembled WGS sequence"/>
</dbReference>
<dbReference type="Pfam" id="PF00672">
    <property type="entry name" value="HAMP"/>
    <property type="match status" value="1"/>
</dbReference>
<dbReference type="SUPFAM" id="SSF47384">
    <property type="entry name" value="Homodimeric domain of signal transducing histidine kinase"/>
    <property type="match status" value="1"/>
</dbReference>
<dbReference type="SUPFAM" id="SSF158472">
    <property type="entry name" value="HAMP domain-like"/>
    <property type="match status" value="1"/>
</dbReference>
<feature type="transmembrane region" description="Helical" evidence="11">
    <location>
        <begin position="20"/>
        <end position="38"/>
    </location>
</feature>
<feature type="transmembrane region" description="Helical" evidence="11">
    <location>
        <begin position="179"/>
        <end position="202"/>
    </location>
</feature>
<keyword evidence="4" id="KW-0597">Phosphoprotein</keyword>
<evidence type="ECO:0000256" key="1">
    <source>
        <dbReference type="ARBA" id="ARBA00000085"/>
    </source>
</evidence>
<dbReference type="PANTHER" id="PTHR45436">
    <property type="entry name" value="SENSOR HISTIDINE KINASE YKOH"/>
    <property type="match status" value="1"/>
</dbReference>
<dbReference type="GO" id="GO:0000155">
    <property type="term" value="F:phosphorelay sensor kinase activity"/>
    <property type="evidence" value="ECO:0007669"/>
    <property type="project" value="InterPro"/>
</dbReference>
<keyword evidence="8 11" id="KW-1133">Transmembrane helix</keyword>
<dbReference type="PROSITE" id="PS50885">
    <property type="entry name" value="HAMP"/>
    <property type="match status" value="1"/>
</dbReference>
<evidence type="ECO:0000313" key="14">
    <source>
        <dbReference type="EMBL" id="TDT15796.1"/>
    </source>
</evidence>
<evidence type="ECO:0000259" key="13">
    <source>
        <dbReference type="PROSITE" id="PS50885"/>
    </source>
</evidence>
<dbReference type="PROSITE" id="PS50109">
    <property type="entry name" value="HIS_KIN"/>
    <property type="match status" value="1"/>
</dbReference>
<evidence type="ECO:0000313" key="15">
    <source>
        <dbReference type="Proteomes" id="UP000294558"/>
    </source>
</evidence>
<dbReference type="EMBL" id="SOAU01000001">
    <property type="protein sequence ID" value="TDT15796.1"/>
    <property type="molecule type" value="Genomic_DNA"/>
</dbReference>
<dbReference type="CDD" id="cd00075">
    <property type="entry name" value="HATPase"/>
    <property type="match status" value="1"/>
</dbReference>
<accession>A0A4R7HZU3</accession>
<evidence type="ECO:0000256" key="6">
    <source>
        <dbReference type="ARBA" id="ARBA00022692"/>
    </source>
</evidence>
<organism evidence="14 15">
    <name type="scientific">Ilumatobacter fluminis</name>
    <dbReference type="NCBI Taxonomy" id="467091"/>
    <lineage>
        <taxon>Bacteria</taxon>
        <taxon>Bacillati</taxon>
        <taxon>Actinomycetota</taxon>
        <taxon>Acidimicrobiia</taxon>
        <taxon>Acidimicrobiales</taxon>
        <taxon>Ilumatobacteraceae</taxon>
        <taxon>Ilumatobacter</taxon>
    </lineage>
</organism>
<dbReference type="SUPFAM" id="SSF55874">
    <property type="entry name" value="ATPase domain of HSP90 chaperone/DNA topoisomerase II/histidine kinase"/>
    <property type="match status" value="1"/>
</dbReference>
<name>A0A4R7HZU3_9ACTN</name>
<feature type="domain" description="HAMP" evidence="13">
    <location>
        <begin position="204"/>
        <end position="256"/>
    </location>
</feature>
<keyword evidence="15" id="KW-1185">Reference proteome</keyword>
<evidence type="ECO:0000256" key="11">
    <source>
        <dbReference type="SAM" id="Phobius"/>
    </source>
</evidence>
<dbReference type="Gene3D" id="6.10.340.10">
    <property type="match status" value="1"/>
</dbReference>
<dbReference type="InterPro" id="IPR036097">
    <property type="entry name" value="HisK_dim/P_sf"/>
</dbReference>
<keyword evidence="7 14" id="KW-0418">Kinase</keyword>
<evidence type="ECO:0000256" key="8">
    <source>
        <dbReference type="ARBA" id="ARBA00022989"/>
    </source>
</evidence>
<dbReference type="AlphaFoldDB" id="A0A4R7HZU3"/>
<dbReference type="Pfam" id="PF00512">
    <property type="entry name" value="HisKA"/>
    <property type="match status" value="1"/>
</dbReference>
<dbReference type="InterPro" id="IPR036890">
    <property type="entry name" value="HATPase_C_sf"/>
</dbReference>